<dbReference type="STRING" id="525903.Taci_0251"/>
<dbReference type="Proteomes" id="UP000002030">
    <property type="component" value="Chromosome"/>
</dbReference>
<dbReference type="Pfam" id="PF01206">
    <property type="entry name" value="TusA"/>
    <property type="match status" value="1"/>
</dbReference>
<proteinExistence type="predicted"/>
<dbReference type="InterPro" id="IPR019870">
    <property type="entry name" value="Se_metab_YedF"/>
</dbReference>
<dbReference type="InterPro" id="IPR001455">
    <property type="entry name" value="TusA-like"/>
</dbReference>
<feature type="domain" description="UPF0033" evidence="1">
    <location>
        <begin position="3"/>
        <end position="57"/>
    </location>
</feature>
<dbReference type="SUPFAM" id="SSF64307">
    <property type="entry name" value="SirA-like"/>
    <property type="match status" value="1"/>
</dbReference>
<evidence type="ECO:0000313" key="2">
    <source>
        <dbReference type="EMBL" id="ACZ18489.1"/>
    </source>
</evidence>
<evidence type="ECO:0000259" key="1">
    <source>
        <dbReference type="Pfam" id="PF01206"/>
    </source>
</evidence>
<dbReference type="EMBL" id="CP001818">
    <property type="protein sequence ID" value="ACZ18489.1"/>
    <property type="molecule type" value="Genomic_DNA"/>
</dbReference>
<organism evidence="2 3">
    <name type="scientific">Thermanaerovibrio acidaminovorans (strain ATCC 49978 / DSM 6589 / Su883)</name>
    <name type="common">Selenomonas acidaminovorans</name>
    <dbReference type="NCBI Taxonomy" id="525903"/>
    <lineage>
        <taxon>Bacteria</taxon>
        <taxon>Thermotogati</taxon>
        <taxon>Synergistota</taxon>
        <taxon>Synergistia</taxon>
        <taxon>Synergistales</taxon>
        <taxon>Synergistaceae</taxon>
        <taxon>Thermanaerovibrio</taxon>
    </lineage>
</organism>
<gene>
    <name evidence="2" type="ordered locus">Taci_0251</name>
</gene>
<dbReference type="KEGG" id="tai:Taci_0251"/>
<keyword evidence="3" id="KW-1185">Reference proteome</keyword>
<dbReference type="AlphaFoldDB" id="D1B886"/>
<dbReference type="InterPro" id="IPR036868">
    <property type="entry name" value="TusA-like_sf"/>
</dbReference>
<dbReference type="Pfam" id="PF02635">
    <property type="entry name" value="DsrE"/>
    <property type="match status" value="1"/>
</dbReference>
<dbReference type="eggNOG" id="COG0425">
    <property type="taxonomic scope" value="Bacteria"/>
</dbReference>
<accession>D1B886</accession>
<reference evidence="2 3" key="1">
    <citation type="journal article" date="2009" name="Stand. Genomic Sci.">
        <title>Complete genome sequence of Thermanaerovibrio acidaminovorans type strain (Su883).</title>
        <authorList>
            <person name="Chovatia M."/>
            <person name="Sikorski J."/>
            <person name="Schroder M."/>
            <person name="Lapidus A."/>
            <person name="Nolan M."/>
            <person name="Tice H."/>
            <person name="Glavina Del Rio T."/>
            <person name="Copeland A."/>
            <person name="Cheng J.F."/>
            <person name="Lucas S."/>
            <person name="Chen F."/>
            <person name="Bruce D."/>
            <person name="Goodwin L."/>
            <person name="Pitluck S."/>
            <person name="Ivanova N."/>
            <person name="Mavromatis K."/>
            <person name="Ovchinnikova G."/>
            <person name="Pati A."/>
            <person name="Chen A."/>
            <person name="Palaniappan K."/>
            <person name="Land M."/>
            <person name="Hauser L."/>
            <person name="Chang Y.J."/>
            <person name="Jeffries C.D."/>
            <person name="Chain P."/>
            <person name="Saunders E."/>
            <person name="Detter J.C."/>
            <person name="Brettin T."/>
            <person name="Rohde M."/>
            <person name="Goker M."/>
            <person name="Spring S."/>
            <person name="Bristow J."/>
            <person name="Markowitz V."/>
            <person name="Hugenholtz P."/>
            <person name="Kyrpides N.C."/>
            <person name="Klenk H.P."/>
            <person name="Eisen J.A."/>
        </authorList>
    </citation>
    <scope>NUCLEOTIDE SEQUENCE [LARGE SCALE GENOMIC DNA]</scope>
    <source>
        <strain evidence="3">ATCC 49978 / DSM 6589 / Su883</strain>
    </source>
</reference>
<dbReference type="InterPro" id="IPR027396">
    <property type="entry name" value="DsrEFH-like"/>
</dbReference>
<sequence length="202" mass="21152">MVKVDARGQSCPKPVMMAKEAVDRGASRLEVLVDNPVSGENVTRFLKGQGFQVTRSEGPEGILLTAERSAPPAEVPEDHPPCSCPSDAPSKAPMGLLILSRTLGGESAELGEALMKAFLDTMRQAGTVSVVALMNGGVFLSLPDSSASDTLKEMEAQGTRVLVCGTCTKHFGVTDRVCVGSISNMFEITSEVFAAAKPVVIG</sequence>
<dbReference type="SUPFAM" id="SSF75169">
    <property type="entry name" value="DsrEFH-like"/>
    <property type="match status" value="1"/>
</dbReference>
<dbReference type="NCBIfam" id="TIGR03527">
    <property type="entry name" value="selenium_YedF"/>
    <property type="match status" value="1"/>
</dbReference>
<evidence type="ECO:0000313" key="3">
    <source>
        <dbReference type="Proteomes" id="UP000002030"/>
    </source>
</evidence>
<dbReference type="CDD" id="cd03421">
    <property type="entry name" value="SirA_like_N"/>
    <property type="match status" value="1"/>
</dbReference>
<name>D1B886_THEAS</name>
<dbReference type="HOGENOM" id="CLU_097491_0_0_0"/>
<dbReference type="OrthoDB" id="9801500at2"/>
<dbReference type="Gene3D" id="3.30.110.40">
    <property type="entry name" value="TusA-like domain"/>
    <property type="match status" value="1"/>
</dbReference>
<dbReference type="EnsemblBacteria" id="ACZ18489">
    <property type="protein sequence ID" value="ACZ18489"/>
    <property type="gene ID" value="Taci_0251"/>
</dbReference>
<dbReference type="InterPro" id="IPR003787">
    <property type="entry name" value="Sulphur_relay_DsrE/F-like"/>
</dbReference>
<protein>
    <submittedName>
        <fullName evidence="2">SirA family protein</fullName>
    </submittedName>
</protein>